<evidence type="ECO:0000313" key="11">
    <source>
        <dbReference type="Proteomes" id="UP001152320"/>
    </source>
</evidence>
<dbReference type="EC" id="3.4.19.9" evidence="3 8"/>
<comment type="caution">
    <text evidence="10">The sequence shown here is derived from an EMBL/GenBank/DDBJ whole genome shotgun (WGS) entry which is preliminary data.</text>
</comment>
<evidence type="ECO:0000256" key="2">
    <source>
        <dbReference type="ARBA" id="ARBA00011083"/>
    </source>
</evidence>
<dbReference type="OrthoDB" id="64220at2759"/>
<evidence type="ECO:0000313" key="10">
    <source>
        <dbReference type="EMBL" id="KAJ8037018.1"/>
    </source>
</evidence>
<evidence type="ECO:0000256" key="8">
    <source>
        <dbReference type="PROSITE-ProRule" id="PRU00607"/>
    </source>
</evidence>
<name>A0A9Q1H919_HOLLE</name>
<feature type="active site" description="Nucleophile" evidence="7 8">
    <location>
        <position position="119"/>
    </location>
</feature>
<dbReference type="PROSITE" id="PS51275">
    <property type="entry name" value="PEPTIDASE_C26_GGH"/>
    <property type="match status" value="1"/>
</dbReference>
<sequence length="320" mass="34675">MSHVKSDVIQCRATSARLRENGNTYLPATYVKFIESAGARVVPVFVNRVVIVVVDDDVDDDDDDDDGDGDGGDGDGDDDNDDDDGGGGGGGDGGDDDDGGGGDGGSNQGGDYFPLWGVCQGFELMVLLAAGKSVLSSLESLDTNLNVTLSPDYSGGKLLSSAPEEVLDALQTKRVTYNHHIHSLTPTNYAESVKLRSMFNVVATSENSEGRQFISMIEGDMSSSIDGFVCDGRVATSTPEDYPFYGVQFHPEKTLFTWKETASISHDLTAIKVAQYFANFFVNEGLFEPQNKLLHREKHEIPLGCYVYKQELRNRHDSSQ</sequence>
<dbReference type="Proteomes" id="UP001152320">
    <property type="component" value="Chromosome 8"/>
</dbReference>
<comment type="similarity">
    <text evidence="2">Belongs to the peptidase C26 family.</text>
</comment>
<keyword evidence="6 8" id="KW-0378">Hydrolase</keyword>
<feature type="active site" evidence="8">
    <location>
        <position position="250"/>
    </location>
</feature>
<reference evidence="10" key="1">
    <citation type="submission" date="2021-10" db="EMBL/GenBank/DDBJ databases">
        <title>Tropical sea cucumber genome reveals ecological adaptation and Cuvierian tubules defense mechanism.</title>
        <authorList>
            <person name="Chen T."/>
        </authorList>
    </citation>
    <scope>NUCLEOTIDE SEQUENCE</scope>
    <source>
        <strain evidence="10">Nanhai2018</strain>
        <tissue evidence="10">Muscle</tissue>
    </source>
</reference>
<evidence type="ECO:0000256" key="5">
    <source>
        <dbReference type="ARBA" id="ARBA00022729"/>
    </source>
</evidence>
<dbReference type="AlphaFoldDB" id="A0A9Q1H919"/>
<evidence type="ECO:0000256" key="7">
    <source>
        <dbReference type="PIRSR" id="PIRSR615527-1"/>
    </source>
</evidence>
<dbReference type="PROSITE" id="PS51273">
    <property type="entry name" value="GATASE_TYPE_1"/>
    <property type="match status" value="1"/>
</dbReference>
<feature type="active site" description="Proton donor" evidence="7">
    <location>
        <position position="250"/>
    </location>
</feature>
<dbReference type="PANTHER" id="PTHR11315">
    <property type="entry name" value="PROTEASE FAMILY C26 GAMMA-GLUTAMYL HYDROLASE"/>
    <property type="match status" value="1"/>
</dbReference>
<feature type="compositionally biased region" description="Acidic residues" evidence="9">
    <location>
        <begin position="57"/>
        <end position="85"/>
    </location>
</feature>
<dbReference type="Pfam" id="PF07722">
    <property type="entry name" value="Peptidase_C26"/>
    <property type="match status" value="1"/>
</dbReference>
<keyword evidence="4" id="KW-0964">Secreted</keyword>
<organism evidence="10 11">
    <name type="scientific">Holothuria leucospilota</name>
    <name type="common">Black long sea cucumber</name>
    <name type="synonym">Mertensiothuria leucospilota</name>
    <dbReference type="NCBI Taxonomy" id="206669"/>
    <lineage>
        <taxon>Eukaryota</taxon>
        <taxon>Metazoa</taxon>
        <taxon>Echinodermata</taxon>
        <taxon>Eleutherozoa</taxon>
        <taxon>Echinozoa</taxon>
        <taxon>Holothuroidea</taxon>
        <taxon>Aspidochirotacea</taxon>
        <taxon>Aspidochirotida</taxon>
        <taxon>Holothuriidae</taxon>
        <taxon>Holothuria</taxon>
    </lineage>
</organism>
<protein>
    <recommendedName>
        <fullName evidence="3 8">folate gamma-glutamyl hydrolase</fullName>
        <ecNumber evidence="3 8">3.4.19.9</ecNumber>
    </recommendedName>
</protein>
<dbReference type="EMBL" id="JAIZAY010000008">
    <property type="protein sequence ID" value="KAJ8037018.1"/>
    <property type="molecule type" value="Genomic_DNA"/>
</dbReference>
<accession>A0A9Q1H919</accession>
<evidence type="ECO:0000256" key="4">
    <source>
        <dbReference type="ARBA" id="ARBA00022525"/>
    </source>
</evidence>
<dbReference type="Gene3D" id="3.40.50.880">
    <property type="match status" value="1"/>
</dbReference>
<feature type="region of interest" description="Disordered" evidence="9">
    <location>
        <begin position="57"/>
        <end position="107"/>
    </location>
</feature>
<comment type="catalytic activity">
    <reaction evidence="8">
        <text>(6S)-5,6,7,8-tetrahydrofolyl-(gamma-L-Glu)(n) + (n-1) H2O = (6S)-5,6,7,8-tetrahydrofolate + (n-1) L-glutamate</text>
        <dbReference type="Rhea" id="RHEA:56784"/>
        <dbReference type="Rhea" id="RHEA-COMP:14738"/>
        <dbReference type="ChEBI" id="CHEBI:15377"/>
        <dbReference type="ChEBI" id="CHEBI:29985"/>
        <dbReference type="ChEBI" id="CHEBI:57453"/>
        <dbReference type="ChEBI" id="CHEBI:141005"/>
        <dbReference type="EC" id="3.4.19.9"/>
    </reaction>
</comment>
<dbReference type="GO" id="GO:0046900">
    <property type="term" value="P:tetrahydrofolylpolyglutamate metabolic process"/>
    <property type="evidence" value="ECO:0007669"/>
    <property type="project" value="TreeGrafter"/>
</dbReference>
<keyword evidence="5" id="KW-0732">Signal</keyword>
<evidence type="ECO:0000256" key="1">
    <source>
        <dbReference type="ARBA" id="ARBA00004239"/>
    </source>
</evidence>
<dbReference type="PANTHER" id="PTHR11315:SF0">
    <property type="entry name" value="FOLATE GAMMA-GLUTAMYL HYDROLASE"/>
    <property type="match status" value="1"/>
</dbReference>
<evidence type="ECO:0000256" key="6">
    <source>
        <dbReference type="ARBA" id="ARBA00022801"/>
    </source>
</evidence>
<dbReference type="InterPro" id="IPR029062">
    <property type="entry name" value="Class_I_gatase-like"/>
</dbReference>
<dbReference type="SUPFAM" id="SSF52317">
    <property type="entry name" value="Class I glutamine amidotransferase-like"/>
    <property type="match status" value="1"/>
</dbReference>
<keyword evidence="11" id="KW-1185">Reference proteome</keyword>
<dbReference type="InterPro" id="IPR015527">
    <property type="entry name" value="Pept_C26_g-glut_hydrolase"/>
</dbReference>
<dbReference type="GO" id="GO:0005773">
    <property type="term" value="C:vacuole"/>
    <property type="evidence" value="ECO:0007669"/>
    <property type="project" value="TreeGrafter"/>
</dbReference>
<evidence type="ECO:0000256" key="3">
    <source>
        <dbReference type="ARBA" id="ARBA00012886"/>
    </source>
</evidence>
<comment type="subcellular location">
    <subcellularLocation>
        <location evidence="1">Secreted</location>
        <location evidence="1">Extracellular space</location>
    </subcellularLocation>
</comment>
<dbReference type="GO" id="GO:0034722">
    <property type="term" value="F:gamma-glutamyl-peptidase activity"/>
    <property type="evidence" value="ECO:0007669"/>
    <property type="project" value="UniProtKB-UniRule"/>
</dbReference>
<dbReference type="InterPro" id="IPR011697">
    <property type="entry name" value="Peptidase_C26"/>
</dbReference>
<evidence type="ECO:0000256" key="9">
    <source>
        <dbReference type="SAM" id="MobiDB-lite"/>
    </source>
</evidence>
<gene>
    <name evidence="10" type="ORF">HOLleu_17730</name>
</gene>
<proteinExistence type="inferred from homology"/>